<name>A0ABR9VZ96_9MICO</name>
<evidence type="ECO:0000313" key="5">
    <source>
        <dbReference type="Proteomes" id="UP000644727"/>
    </source>
</evidence>
<gene>
    <name evidence="4" type="ORF">IOE58_04630</name>
</gene>
<dbReference type="Pfam" id="PF13360">
    <property type="entry name" value="PQQ_2"/>
    <property type="match status" value="1"/>
</dbReference>
<feature type="compositionally biased region" description="Polar residues" evidence="1">
    <location>
        <begin position="9"/>
        <end position="25"/>
    </location>
</feature>
<evidence type="ECO:0000313" key="4">
    <source>
        <dbReference type="EMBL" id="MBE9403501.1"/>
    </source>
</evidence>
<dbReference type="Proteomes" id="UP000644727">
    <property type="component" value="Unassembled WGS sequence"/>
</dbReference>
<evidence type="ECO:0000259" key="3">
    <source>
        <dbReference type="Pfam" id="PF13360"/>
    </source>
</evidence>
<sequence length="593" mass="60188">MRSAPPSPTGTSRPCASSAPPTTTAPRAEVPVAAPDDEPPRFELLQFELPESPEHEDTTGAEPPREDPPLDATTALGAAVTLLALAALSALLGQHFLWGWLRILAGVLGGAGVGAALLMVLHRRRWVLAGIAAALLALVLTVPAVLSARAAPLASIALASIPALADDDRVTSLPIQDSPVLVQRADGSGELLRGSRVDEIPAQAGEILALSAEGTRLLRVTGTTGEAEGPTTTVLDLPPDTVPVPLTALDGAPMALAGDLLVLRTCTEGTCRISGHDLSLASDGSTAVPALWTISDGTQSDPGAVRGADPAGIPLPATGAQPAGLLDALRSTGILPEIALVHDPAQGWVQLDPATGFPQGQVLARPEQDCRIASTAAPPGPPSLQEPGAVVLTVCSQDDGAMTATAHRDGSVLWTSEPSPAGEWMVTLDQGRVLAAGTEQGSEVSGEIVAGEAQSAWTAPGGSVLQQASALTSRIGIDGARMVVTNDAGQLVAYDTADGENTWTSAVHDEAAAAQGVPGVRGVLGAGSAVVLDPAVRTAPLDARDARRLRIFDAATGEVRIEVVVEGDLEPVAAVGVGAALVTEGDRTLLLSR</sequence>
<dbReference type="InterPro" id="IPR011047">
    <property type="entry name" value="Quinoprotein_ADH-like_sf"/>
</dbReference>
<comment type="caution">
    <text evidence="4">The sequence shown here is derived from an EMBL/GenBank/DDBJ whole genome shotgun (WGS) entry which is preliminary data.</text>
</comment>
<keyword evidence="2" id="KW-0472">Membrane</keyword>
<feature type="transmembrane region" description="Helical" evidence="2">
    <location>
        <begin position="99"/>
        <end position="119"/>
    </location>
</feature>
<keyword evidence="2" id="KW-0812">Transmembrane</keyword>
<reference evidence="4 5" key="1">
    <citation type="submission" date="2020-10" db="EMBL/GenBank/DDBJ databases">
        <title>Draft genome and description of Brachybacterium epidermidis sp nov.</title>
        <authorList>
            <person name="Boxberger M."/>
            <person name="La Scola B."/>
        </authorList>
    </citation>
    <scope>NUCLEOTIDE SEQUENCE [LARGE SCALE GENOMIC DNA]</scope>
    <source>
        <strain evidence="4 5">Marseille-Q2903</strain>
    </source>
</reference>
<keyword evidence="2" id="KW-1133">Transmembrane helix</keyword>
<accession>A0ABR9VZ96</accession>
<feature type="transmembrane region" description="Helical" evidence="2">
    <location>
        <begin position="126"/>
        <end position="146"/>
    </location>
</feature>
<keyword evidence="5" id="KW-1185">Reference proteome</keyword>
<dbReference type="InterPro" id="IPR002372">
    <property type="entry name" value="PQQ_rpt_dom"/>
</dbReference>
<protein>
    <submittedName>
        <fullName evidence="4">PQQ-binding-like beta-propeller repeat protein</fullName>
    </submittedName>
</protein>
<evidence type="ECO:0000256" key="2">
    <source>
        <dbReference type="SAM" id="Phobius"/>
    </source>
</evidence>
<dbReference type="SUPFAM" id="SSF50998">
    <property type="entry name" value="Quinoprotein alcohol dehydrogenase-like"/>
    <property type="match status" value="1"/>
</dbReference>
<organism evidence="4 5">
    <name type="scientific">Brachybacterium epidermidis</name>
    <dbReference type="NCBI Taxonomy" id="2781983"/>
    <lineage>
        <taxon>Bacteria</taxon>
        <taxon>Bacillati</taxon>
        <taxon>Actinomycetota</taxon>
        <taxon>Actinomycetes</taxon>
        <taxon>Micrococcales</taxon>
        <taxon>Dermabacteraceae</taxon>
        <taxon>Brachybacterium</taxon>
    </lineage>
</organism>
<feature type="compositionally biased region" description="Basic and acidic residues" evidence="1">
    <location>
        <begin position="52"/>
        <end position="68"/>
    </location>
</feature>
<feature type="region of interest" description="Disordered" evidence="1">
    <location>
        <begin position="1"/>
        <end position="72"/>
    </location>
</feature>
<proteinExistence type="predicted"/>
<feature type="transmembrane region" description="Helical" evidence="2">
    <location>
        <begin position="75"/>
        <end position="93"/>
    </location>
</feature>
<dbReference type="EMBL" id="JADEYR010000003">
    <property type="protein sequence ID" value="MBE9403501.1"/>
    <property type="molecule type" value="Genomic_DNA"/>
</dbReference>
<dbReference type="InterPro" id="IPR015943">
    <property type="entry name" value="WD40/YVTN_repeat-like_dom_sf"/>
</dbReference>
<dbReference type="Gene3D" id="2.130.10.10">
    <property type="entry name" value="YVTN repeat-like/Quinoprotein amine dehydrogenase"/>
    <property type="match status" value="1"/>
</dbReference>
<feature type="domain" description="Pyrrolo-quinoline quinone repeat" evidence="3">
    <location>
        <begin position="399"/>
        <end position="563"/>
    </location>
</feature>
<evidence type="ECO:0000256" key="1">
    <source>
        <dbReference type="SAM" id="MobiDB-lite"/>
    </source>
</evidence>